<dbReference type="EMBL" id="PTIY01000005">
    <property type="protein sequence ID" value="PPK72113.1"/>
    <property type="molecule type" value="Genomic_DNA"/>
</dbReference>
<dbReference type="Proteomes" id="UP000238071">
    <property type="component" value="Unassembled WGS sequence"/>
</dbReference>
<name>A0A2S6H3U5_9GAMM</name>
<evidence type="ECO:0000313" key="2">
    <source>
        <dbReference type="EMBL" id="PPK72113.1"/>
    </source>
</evidence>
<evidence type="ECO:0000256" key="1">
    <source>
        <dbReference type="SAM" id="Phobius"/>
    </source>
</evidence>
<gene>
    <name evidence="2" type="ORF">B0F88_105225</name>
</gene>
<keyword evidence="3" id="KW-1185">Reference proteome</keyword>
<keyword evidence="1" id="KW-1133">Transmembrane helix</keyword>
<feature type="transmembrane region" description="Helical" evidence="1">
    <location>
        <begin position="12"/>
        <end position="34"/>
    </location>
</feature>
<sequence length="154" mass="17082">MVSMLKWKIPVYILAGISVVALWLFTLFLGQTFFTTWTERGQFGDLFGSVNALFSGLAFVALIYTIHLQRQELSLQRTELELQRKEMAASRGELAAQVAVQKSQVRATIAQIRVAAVEARIEATKLTGSGRDSLTNIYSEAEKIEAIANELENG</sequence>
<feature type="transmembrane region" description="Helical" evidence="1">
    <location>
        <begin position="46"/>
        <end position="67"/>
    </location>
</feature>
<dbReference type="AlphaFoldDB" id="A0A2S6H3U5"/>
<evidence type="ECO:0000313" key="3">
    <source>
        <dbReference type="Proteomes" id="UP000238071"/>
    </source>
</evidence>
<reference evidence="2 3" key="1">
    <citation type="submission" date="2018-02" db="EMBL/GenBank/DDBJ databases">
        <title>Subsurface microbial communities from deep shales in Ohio and West Virginia, USA.</title>
        <authorList>
            <person name="Wrighton K."/>
        </authorList>
    </citation>
    <scope>NUCLEOTIDE SEQUENCE [LARGE SCALE GENOMIC DNA]</scope>
    <source>
        <strain evidence="2 3">OWC-G53F</strain>
    </source>
</reference>
<accession>A0A2S6H3U5</accession>
<protein>
    <submittedName>
        <fullName evidence="2">Uncharacterized protein</fullName>
    </submittedName>
</protein>
<keyword evidence="1" id="KW-0812">Transmembrane</keyword>
<keyword evidence="1" id="KW-0472">Membrane</keyword>
<proteinExistence type="predicted"/>
<organism evidence="2 3">
    <name type="scientific">Methylobacter tundripaludum</name>
    <dbReference type="NCBI Taxonomy" id="173365"/>
    <lineage>
        <taxon>Bacteria</taxon>
        <taxon>Pseudomonadati</taxon>
        <taxon>Pseudomonadota</taxon>
        <taxon>Gammaproteobacteria</taxon>
        <taxon>Methylococcales</taxon>
        <taxon>Methylococcaceae</taxon>
        <taxon>Methylobacter</taxon>
    </lineage>
</organism>
<comment type="caution">
    <text evidence="2">The sequence shown here is derived from an EMBL/GenBank/DDBJ whole genome shotgun (WGS) entry which is preliminary data.</text>
</comment>